<organism evidence="1 2">
    <name type="scientific">Mytilus edulis</name>
    <name type="common">Blue mussel</name>
    <dbReference type="NCBI Taxonomy" id="6550"/>
    <lineage>
        <taxon>Eukaryota</taxon>
        <taxon>Metazoa</taxon>
        <taxon>Spiralia</taxon>
        <taxon>Lophotrochozoa</taxon>
        <taxon>Mollusca</taxon>
        <taxon>Bivalvia</taxon>
        <taxon>Autobranchia</taxon>
        <taxon>Pteriomorphia</taxon>
        <taxon>Mytilida</taxon>
        <taxon>Mytiloidea</taxon>
        <taxon>Mytilidae</taxon>
        <taxon>Mytilinae</taxon>
        <taxon>Mytilus</taxon>
    </lineage>
</organism>
<protein>
    <submittedName>
        <fullName evidence="1">KRAB</fullName>
    </submittedName>
</protein>
<dbReference type="AlphaFoldDB" id="A0A8S3TMV5"/>
<reference evidence="1" key="1">
    <citation type="submission" date="2021-03" db="EMBL/GenBank/DDBJ databases">
        <authorList>
            <person name="Bekaert M."/>
        </authorList>
    </citation>
    <scope>NUCLEOTIDE SEQUENCE</scope>
</reference>
<sequence>MTTHKRVQHADTSDNPIQSFQHKIQDGEVLQDQITTTESDKSHQSTITTVTLDYIFHSAYNNTLKCIKEDPIMYNIFGESTIVQIVKSNPDSVEVKTFFYDLFMAIFNSNPNLSLNHDGELFVTKFHALRHQRIHRSLWSNGFTTLDNTTFIQIVMLELINQLLTQQTIQEQKSSI</sequence>
<dbReference type="OrthoDB" id="6058136at2759"/>
<dbReference type="EMBL" id="CAJPWZ010002131">
    <property type="protein sequence ID" value="CAG2231106.1"/>
    <property type="molecule type" value="Genomic_DNA"/>
</dbReference>
<dbReference type="Proteomes" id="UP000683360">
    <property type="component" value="Unassembled WGS sequence"/>
</dbReference>
<comment type="caution">
    <text evidence="1">The sequence shown here is derived from an EMBL/GenBank/DDBJ whole genome shotgun (WGS) entry which is preliminary data.</text>
</comment>
<accession>A0A8S3TMV5</accession>
<proteinExistence type="predicted"/>
<evidence type="ECO:0000313" key="1">
    <source>
        <dbReference type="EMBL" id="CAG2231106.1"/>
    </source>
</evidence>
<gene>
    <name evidence="1" type="ORF">MEDL_43937</name>
</gene>
<name>A0A8S3TMV5_MYTED</name>
<keyword evidence="2" id="KW-1185">Reference proteome</keyword>
<evidence type="ECO:0000313" key="2">
    <source>
        <dbReference type="Proteomes" id="UP000683360"/>
    </source>
</evidence>